<evidence type="ECO:0000256" key="2">
    <source>
        <dbReference type="ARBA" id="ARBA00022475"/>
    </source>
</evidence>
<name>A0A4Y3HTA9_9VIBR</name>
<feature type="transmembrane region" description="Helical" evidence="6">
    <location>
        <begin position="261"/>
        <end position="285"/>
    </location>
</feature>
<feature type="transmembrane region" description="Helical" evidence="6">
    <location>
        <begin position="749"/>
        <end position="774"/>
    </location>
</feature>
<reference evidence="8 9" key="1">
    <citation type="submission" date="2019-06" db="EMBL/GenBank/DDBJ databases">
        <title>Whole genome shotgun sequence of Vibrio inusitatus NBRC 102082.</title>
        <authorList>
            <person name="Hosoyama A."/>
            <person name="Uohara A."/>
            <person name="Ohji S."/>
            <person name="Ichikawa N."/>
        </authorList>
    </citation>
    <scope>NUCLEOTIDE SEQUENCE [LARGE SCALE GENOMIC DNA]</scope>
    <source>
        <strain evidence="8 9">NBRC 102082</strain>
    </source>
</reference>
<feature type="transmembrane region" description="Helical" evidence="6">
    <location>
        <begin position="694"/>
        <end position="717"/>
    </location>
</feature>
<dbReference type="Proteomes" id="UP000318717">
    <property type="component" value="Unassembled WGS sequence"/>
</dbReference>
<keyword evidence="2" id="KW-1003">Cell membrane</keyword>
<feature type="domain" description="ABC3 transporter permease C-terminal" evidence="7">
    <location>
        <begin position="266"/>
        <end position="375"/>
    </location>
</feature>
<feature type="transmembrane region" description="Helical" evidence="6">
    <location>
        <begin position="463"/>
        <end position="485"/>
    </location>
</feature>
<comment type="subcellular location">
    <subcellularLocation>
        <location evidence="1">Cell membrane</location>
        <topology evidence="1">Multi-pass membrane protein</topology>
    </subcellularLocation>
</comment>
<dbReference type="OrthoDB" id="5292592at2"/>
<evidence type="ECO:0000259" key="7">
    <source>
        <dbReference type="Pfam" id="PF02687"/>
    </source>
</evidence>
<gene>
    <name evidence="8" type="ORF">VIN01S_11970</name>
</gene>
<comment type="caution">
    <text evidence="8">The sequence shown here is derived from an EMBL/GenBank/DDBJ whole genome shotgun (WGS) entry which is preliminary data.</text>
</comment>
<protein>
    <submittedName>
        <fullName evidence="8">ABC transporter permease</fullName>
    </submittedName>
</protein>
<evidence type="ECO:0000256" key="5">
    <source>
        <dbReference type="ARBA" id="ARBA00023136"/>
    </source>
</evidence>
<keyword evidence="3 6" id="KW-0812">Transmembrane</keyword>
<dbReference type="PANTHER" id="PTHR30287">
    <property type="entry name" value="MEMBRANE COMPONENT OF PREDICTED ABC SUPERFAMILY METABOLITE UPTAKE TRANSPORTER"/>
    <property type="match status" value="1"/>
</dbReference>
<proteinExistence type="predicted"/>
<accession>A0A4Y3HTA9</accession>
<dbReference type="RefSeq" id="WP_141344782.1">
    <property type="nucleotide sequence ID" value="NZ_BJLF01000004.1"/>
</dbReference>
<feature type="transmembrane region" description="Helical" evidence="6">
    <location>
        <begin position="33"/>
        <end position="54"/>
    </location>
</feature>
<sequence>MEQSQVASIPQANAKLNRRLLAWSFKEIRHGQLWPISVALTLIIACVFALSALAERMEQVIVKQGRDALTADLVYRSANPVPEELNTESLLPDIGVASMVSFATMAFGDEEMLLVSVKAVDDAYPLRGDLVLASSERTASHLRKGELWLEEQAMLALDVKQGDTVTIGDADFTLNGTIEQQPGLSFNPFQQMPTALIHSSDIERTGALQQGSRVRYQQFFTGPEAQLQALKDKVELSPSDRWRDQNSRSRTNDMFTRTTQYLSLTVAIVVIMATTTLVLTCQHYVAGRRQTIAMLKSIGASKKWIARWLVIQVLLLFITGVVFGVAIGYVLEVLLRVPLADLLPDPLPSYGVTPMLIAISSCFLIGVPALGIPMINLLNTSATNVLQPVKQHNGRSWWLVLVPVIPMLAVYATNTLVWIVLAGMAALFVVLSGVAMMISKLIGKLKLSPAMALAVSRLNRSSLASGLQFGALALSLMLLAIVWLVRTDLLQDWQSTLPKNAPNAFAINIAPYEVDEYLRQLDAENIERSQAFPIIRGRLSKINEIDAKQVSEDNQDTDAVRRELNLTWANDLPDYNELLEGTWGSTNGVSVESEVASALDLKIGDKLVFVINGQEVEAVVNSIRKVEWREMKPNFYFIFAPQYAQQMPGAFMVSYRIEPKHDAMIQTLSSQHPTVSLLDIRKMGDKIQSLLSQIIWSITVLAALGVVAGLLLIFTLLRLSISQRQLEIRLYRTLGASKKRISTTLWCEYGLMALIAGLVASLGAEASVSGLLYWGFDLSARVHPQLWFTLPLLTFLILALVVNSLIKQLLLPVKNGAL</sequence>
<dbReference type="GO" id="GO:0005886">
    <property type="term" value="C:plasma membrane"/>
    <property type="evidence" value="ECO:0007669"/>
    <property type="project" value="UniProtKB-SubCell"/>
</dbReference>
<feature type="transmembrane region" description="Helical" evidence="6">
    <location>
        <begin position="418"/>
        <end position="442"/>
    </location>
</feature>
<evidence type="ECO:0000313" key="9">
    <source>
        <dbReference type="Proteomes" id="UP000318717"/>
    </source>
</evidence>
<feature type="transmembrane region" description="Helical" evidence="6">
    <location>
        <begin position="306"/>
        <end position="331"/>
    </location>
</feature>
<keyword evidence="9" id="KW-1185">Reference proteome</keyword>
<evidence type="ECO:0000256" key="6">
    <source>
        <dbReference type="SAM" id="Phobius"/>
    </source>
</evidence>
<dbReference type="PANTHER" id="PTHR30287:SF1">
    <property type="entry name" value="INNER MEMBRANE PROTEIN"/>
    <property type="match status" value="1"/>
</dbReference>
<dbReference type="AlphaFoldDB" id="A0A4Y3HTA9"/>
<dbReference type="InterPro" id="IPR038766">
    <property type="entry name" value="Membrane_comp_ABC_pdt"/>
</dbReference>
<keyword evidence="5 6" id="KW-0472">Membrane</keyword>
<evidence type="ECO:0000256" key="4">
    <source>
        <dbReference type="ARBA" id="ARBA00022989"/>
    </source>
</evidence>
<dbReference type="InterPro" id="IPR003838">
    <property type="entry name" value="ABC3_permease_C"/>
</dbReference>
<dbReference type="Pfam" id="PF02687">
    <property type="entry name" value="FtsX"/>
    <property type="match status" value="2"/>
</dbReference>
<evidence type="ECO:0000256" key="1">
    <source>
        <dbReference type="ARBA" id="ARBA00004651"/>
    </source>
</evidence>
<dbReference type="EMBL" id="BJLF01000004">
    <property type="protein sequence ID" value="GEA50393.1"/>
    <property type="molecule type" value="Genomic_DNA"/>
</dbReference>
<organism evidence="8 9">
    <name type="scientific">Vibrio inusitatus NBRC 102082</name>
    <dbReference type="NCBI Taxonomy" id="1219070"/>
    <lineage>
        <taxon>Bacteria</taxon>
        <taxon>Pseudomonadati</taxon>
        <taxon>Pseudomonadota</taxon>
        <taxon>Gammaproteobacteria</taxon>
        <taxon>Vibrionales</taxon>
        <taxon>Vibrionaceae</taxon>
        <taxon>Vibrio</taxon>
    </lineage>
</organism>
<feature type="transmembrane region" description="Helical" evidence="6">
    <location>
        <begin position="396"/>
        <end position="412"/>
    </location>
</feature>
<evidence type="ECO:0000313" key="8">
    <source>
        <dbReference type="EMBL" id="GEA50393.1"/>
    </source>
</evidence>
<feature type="domain" description="ABC3 transporter permease C-terminal" evidence="7">
    <location>
        <begin position="700"/>
        <end position="802"/>
    </location>
</feature>
<keyword evidence="4 6" id="KW-1133">Transmembrane helix</keyword>
<feature type="transmembrane region" description="Helical" evidence="6">
    <location>
        <begin position="786"/>
        <end position="806"/>
    </location>
</feature>
<evidence type="ECO:0000256" key="3">
    <source>
        <dbReference type="ARBA" id="ARBA00022692"/>
    </source>
</evidence>
<feature type="transmembrane region" description="Helical" evidence="6">
    <location>
        <begin position="351"/>
        <end position="375"/>
    </location>
</feature>